<feature type="compositionally biased region" description="Polar residues" evidence="2">
    <location>
        <begin position="27"/>
        <end position="45"/>
    </location>
</feature>
<dbReference type="InterPro" id="IPR052387">
    <property type="entry name" value="Fibrocystin"/>
</dbReference>
<name>A0AAX4P5U2_9CHLO</name>
<dbReference type="InterPro" id="IPR011658">
    <property type="entry name" value="PA14_dom"/>
</dbReference>
<feature type="chain" id="PRO_5043982644" evidence="3">
    <location>
        <begin position="22"/>
        <end position="597"/>
    </location>
</feature>
<dbReference type="PANTHER" id="PTHR46769:SF2">
    <property type="entry name" value="FIBROCYSTIN-L ISOFORM 2 PRECURSOR-RELATED"/>
    <property type="match status" value="1"/>
</dbReference>
<dbReference type="PROSITE" id="PS50213">
    <property type="entry name" value="FAS1"/>
    <property type="match status" value="1"/>
</dbReference>
<dbReference type="PANTHER" id="PTHR46769">
    <property type="entry name" value="POLYCYSTIC KIDNEY AND HEPATIC DISEASE 1 (AUTOSOMAL RECESSIVE)-LIKE 1"/>
    <property type="match status" value="1"/>
</dbReference>
<keyword evidence="1 3" id="KW-0732">Signal</keyword>
<dbReference type="Proteomes" id="UP001472866">
    <property type="component" value="Chromosome 04"/>
</dbReference>
<dbReference type="InterPro" id="IPR037524">
    <property type="entry name" value="PA14/GLEYA"/>
</dbReference>
<feature type="region of interest" description="Disordered" evidence="2">
    <location>
        <begin position="329"/>
        <end position="351"/>
    </location>
</feature>
<gene>
    <name evidence="6" type="ORF">HKI87_04g29480</name>
</gene>
<evidence type="ECO:0000259" key="4">
    <source>
        <dbReference type="PROSITE" id="PS50213"/>
    </source>
</evidence>
<evidence type="ECO:0000313" key="7">
    <source>
        <dbReference type="Proteomes" id="UP001472866"/>
    </source>
</evidence>
<organism evidence="6 7">
    <name type="scientific">Chloropicon roscoffensis</name>
    <dbReference type="NCBI Taxonomy" id="1461544"/>
    <lineage>
        <taxon>Eukaryota</taxon>
        <taxon>Viridiplantae</taxon>
        <taxon>Chlorophyta</taxon>
        <taxon>Chloropicophyceae</taxon>
        <taxon>Chloropicales</taxon>
        <taxon>Chloropicaceae</taxon>
        <taxon>Chloropicon</taxon>
    </lineage>
</organism>
<dbReference type="EMBL" id="CP151504">
    <property type="protein sequence ID" value="WZN61413.1"/>
    <property type="molecule type" value="Genomic_DNA"/>
</dbReference>
<protein>
    <submittedName>
        <fullName evidence="6">Uncharacterized protein</fullName>
    </submittedName>
</protein>
<accession>A0AAX4P5U2</accession>
<feature type="compositionally biased region" description="Polar residues" evidence="2">
    <location>
        <begin position="329"/>
        <end position="339"/>
    </location>
</feature>
<evidence type="ECO:0000256" key="1">
    <source>
        <dbReference type="ARBA" id="ARBA00022729"/>
    </source>
</evidence>
<dbReference type="InterPro" id="IPR036378">
    <property type="entry name" value="FAS1_dom_sf"/>
</dbReference>
<dbReference type="SUPFAM" id="SSF82153">
    <property type="entry name" value="FAS1 domain"/>
    <property type="match status" value="1"/>
</dbReference>
<keyword evidence="7" id="KW-1185">Reference proteome</keyword>
<dbReference type="SUPFAM" id="SSF56988">
    <property type="entry name" value="Anthrax protective antigen"/>
    <property type="match status" value="1"/>
</dbReference>
<feature type="region of interest" description="Disordered" evidence="2">
    <location>
        <begin position="25"/>
        <end position="45"/>
    </location>
</feature>
<dbReference type="PROSITE" id="PS51820">
    <property type="entry name" value="PA14"/>
    <property type="match status" value="1"/>
</dbReference>
<reference evidence="6 7" key="1">
    <citation type="submission" date="2024-03" db="EMBL/GenBank/DDBJ databases">
        <title>Complete genome sequence of the green alga Chloropicon roscoffensis RCC1871.</title>
        <authorList>
            <person name="Lemieux C."/>
            <person name="Pombert J.-F."/>
            <person name="Otis C."/>
            <person name="Turmel M."/>
        </authorList>
    </citation>
    <scope>NUCLEOTIDE SEQUENCE [LARGE SCALE GENOMIC DNA]</scope>
    <source>
        <strain evidence="6 7">RCC1871</strain>
    </source>
</reference>
<feature type="domain" description="FAS1" evidence="4">
    <location>
        <begin position="83"/>
        <end position="211"/>
    </location>
</feature>
<dbReference type="Pfam" id="PF02469">
    <property type="entry name" value="Fasciclin"/>
    <property type="match status" value="1"/>
</dbReference>
<feature type="signal peptide" evidence="3">
    <location>
        <begin position="1"/>
        <end position="21"/>
    </location>
</feature>
<dbReference type="Gene3D" id="2.30.180.10">
    <property type="entry name" value="FAS1 domain"/>
    <property type="match status" value="1"/>
</dbReference>
<dbReference type="InterPro" id="IPR000782">
    <property type="entry name" value="FAS1_domain"/>
</dbReference>
<evidence type="ECO:0000259" key="5">
    <source>
        <dbReference type="PROSITE" id="PS51820"/>
    </source>
</evidence>
<dbReference type="Gene3D" id="2.60.120.1560">
    <property type="match status" value="1"/>
</dbReference>
<evidence type="ECO:0000256" key="2">
    <source>
        <dbReference type="SAM" id="MobiDB-lite"/>
    </source>
</evidence>
<dbReference type="SMART" id="SM00758">
    <property type="entry name" value="PA14"/>
    <property type="match status" value="1"/>
</dbReference>
<dbReference type="PROSITE" id="PS51257">
    <property type="entry name" value="PROKAR_LIPOPROTEIN"/>
    <property type="match status" value="1"/>
</dbReference>
<evidence type="ECO:0000313" key="6">
    <source>
        <dbReference type="EMBL" id="WZN61413.1"/>
    </source>
</evidence>
<dbReference type="Pfam" id="PF07691">
    <property type="entry name" value="PA14"/>
    <property type="match status" value="1"/>
</dbReference>
<sequence length="597" mass="63957">MARSALALTVLLAALATACRADDGWDWSSQSRSRENQSPGKMSTTWASFMSGEESAADGVWDAFLAEQGGDVARASAVSAGCADTVLAAIERDGELSLLLKAAGEIGLIDALSGPGPVTLIAPTDSAFINLGADERTSAALSMDLGEVIRYHVSTDEVVGGQSQRMSSLTGAPITLSLSSGSPAGISANGQPVLEVTRACNGQVLKVGAVLVPGTPLTPSPLPLEKATCARGECCDLQPPEFSCEEQVRWGKCEEDWVKIGGFCRKSCGLCIGEGRRSAGEAVPVEEGTRSTRTRREGDPLSDYARDGILFQHWKDIPGWKISDMVTSPKVQEEPTTTMVLKPSSRDGKFDAPQDYARRENGASRMSGFFCAPLSGDYTFFFTSDDSGRLFISDGPVGQKKRLAKIDGSRGPEDFTKARPIQLERGESYFLEAMQKQLDGAGHLKVGVQLPNGGELIPIPASFFSMGCETMPKVEMPEIDPEEACACTEDGFSGQGTSRVQTGREGCFTYDYREDMVSGAGRLGGRYGEGIGNYFQRRWGAEEGTAARLASYWSNFAAEAADSSENTNARICYVRYPESCPIAIPSRQVRGASWRRC</sequence>
<evidence type="ECO:0000256" key="3">
    <source>
        <dbReference type="SAM" id="SignalP"/>
    </source>
</evidence>
<feature type="domain" description="PA14" evidence="5">
    <location>
        <begin position="315"/>
        <end position="463"/>
    </location>
</feature>
<dbReference type="AlphaFoldDB" id="A0AAX4P5U2"/>
<proteinExistence type="predicted"/>